<reference evidence="2 3" key="1">
    <citation type="submission" date="2024-05" db="EMBL/GenBank/DDBJ databases">
        <title>Culex pipiens pipiens assembly and annotation.</title>
        <authorList>
            <person name="Alout H."/>
            <person name="Durand T."/>
        </authorList>
    </citation>
    <scope>NUCLEOTIDE SEQUENCE [LARGE SCALE GENOMIC DNA]</scope>
    <source>
        <strain evidence="2">HA-2024</strain>
        <tissue evidence="2">Whole body</tissue>
    </source>
</reference>
<evidence type="ECO:0000313" key="3">
    <source>
        <dbReference type="Proteomes" id="UP001562425"/>
    </source>
</evidence>
<dbReference type="Pfam" id="PF00899">
    <property type="entry name" value="ThiF"/>
    <property type="match status" value="1"/>
</dbReference>
<comment type="caution">
    <text evidence="2">The sequence shown here is derived from an EMBL/GenBank/DDBJ whole genome shotgun (WGS) entry which is preliminary data.</text>
</comment>
<dbReference type="InterPro" id="IPR035985">
    <property type="entry name" value="Ubiquitin-activating_enz"/>
</dbReference>
<accession>A0ABD1CHN3</accession>
<organism evidence="2 3">
    <name type="scientific">Culex pipiens pipiens</name>
    <name type="common">Northern house mosquito</name>
    <dbReference type="NCBI Taxonomy" id="38569"/>
    <lineage>
        <taxon>Eukaryota</taxon>
        <taxon>Metazoa</taxon>
        <taxon>Ecdysozoa</taxon>
        <taxon>Arthropoda</taxon>
        <taxon>Hexapoda</taxon>
        <taxon>Insecta</taxon>
        <taxon>Pterygota</taxon>
        <taxon>Neoptera</taxon>
        <taxon>Endopterygota</taxon>
        <taxon>Diptera</taxon>
        <taxon>Nematocera</taxon>
        <taxon>Culicoidea</taxon>
        <taxon>Culicidae</taxon>
        <taxon>Culicinae</taxon>
        <taxon>Culicini</taxon>
        <taxon>Culex</taxon>
        <taxon>Culex</taxon>
    </lineage>
</organism>
<gene>
    <name evidence="2" type="ORF">pipiens_004576</name>
</gene>
<keyword evidence="3" id="KW-1185">Reference proteome</keyword>
<name>A0ABD1CHN3_CULPP</name>
<dbReference type="InterPro" id="IPR000594">
    <property type="entry name" value="ThiF_NAD_FAD-bd"/>
</dbReference>
<evidence type="ECO:0000259" key="1">
    <source>
        <dbReference type="Pfam" id="PF00899"/>
    </source>
</evidence>
<dbReference type="SUPFAM" id="SSF69572">
    <property type="entry name" value="Activating enzymes of the ubiquitin-like proteins"/>
    <property type="match status" value="1"/>
</dbReference>
<dbReference type="AlphaFoldDB" id="A0ABD1CHN3"/>
<dbReference type="Gene3D" id="3.40.50.720">
    <property type="entry name" value="NAD(P)-binding Rossmann-like Domain"/>
    <property type="match status" value="1"/>
</dbReference>
<sequence>MMETTTNTAGGEQLPGKRWNHLRKILERSGPFCPPNFTASTETLDFLLNTCKILVIGAGGLGCELLKDLALLGFGTFT</sequence>
<proteinExistence type="predicted"/>
<dbReference type="EMBL" id="JBEHCU010012125">
    <property type="protein sequence ID" value="KAL1375873.1"/>
    <property type="molecule type" value="Genomic_DNA"/>
</dbReference>
<feature type="domain" description="THIF-type NAD/FAD binding fold" evidence="1">
    <location>
        <begin position="48"/>
        <end position="78"/>
    </location>
</feature>
<protein>
    <recommendedName>
        <fullName evidence="1">THIF-type NAD/FAD binding fold domain-containing protein</fullName>
    </recommendedName>
</protein>
<evidence type="ECO:0000313" key="2">
    <source>
        <dbReference type="EMBL" id="KAL1375873.1"/>
    </source>
</evidence>
<dbReference type="Proteomes" id="UP001562425">
    <property type="component" value="Unassembled WGS sequence"/>
</dbReference>